<dbReference type="EMBL" id="UZAM01012690">
    <property type="protein sequence ID" value="VDP23004.1"/>
    <property type="molecule type" value="Genomic_DNA"/>
</dbReference>
<evidence type="ECO:0000256" key="1">
    <source>
        <dbReference type="SAM" id="Coils"/>
    </source>
</evidence>
<evidence type="ECO:0000313" key="3">
    <source>
        <dbReference type="EMBL" id="VDP23004.1"/>
    </source>
</evidence>
<feature type="coiled-coil region" evidence="1">
    <location>
        <begin position="126"/>
        <end position="176"/>
    </location>
</feature>
<name>A0A183J0L4_9BILA</name>
<evidence type="ECO:0000256" key="2">
    <source>
        <dbReference type="SAM" id="MobiDB-lite"/>
    </source>
</evidence>
<dbReference type="OrthoDB" id="153872at2759"/>
<keyword evidence="1" id="KW-0175">Coiled coil</keyword>
<protein>
    <submittedName>
        <fullName evidence="5">GOLGA2L5 domain-containing protein</fullName>
    </submittedName>
</protein>
<proteinExistence type="predicted"/>
<evidence type="ECO:0000313" key="5">
    <source>
        <dbReference type="WBParaSite" id="SBAD_0000975501-mRNA-1"/>
    </source>
</evidence>
<feature type="region of interest" description="Disordered" evidence="2">
    <location>
        <begin position="31"/>
        <end position="67"/>
    </location>
</feature>
<dbReference type="WBParaSite" id="SBAD_0000975501-mRNA-1">
    <property type="protein sequence ID" value="SBAD_0000975501-mRNA-1"/>
    <property type="gene ID" value="SBAD_0000975501"/>
</dbReference>
<keyword evidence="4" id="KW-1185">Reference proteome</keyword>
<dbReference type="Proteomes" id="UP000270296">
    <property type="component" value="Unassembled WGS sequence"/>
</dbReference>
<accession>A0A183J0L4</accession>
<dbReference type="AlphaFoldDB" id="A0A183J0L4"/>
<reference evidence="3 4" key="2">
    <citation type="submission" date="2018-11" db="EMBL/GenBank/DDBJ databases">
        <authorList>
            <consortium name="Pathogen Informatics"/>
        </authorList>
    </citation>
    <scope>NUCLEOTIDE SEQUENCE [LARGE SCALE GENOMIC DNA]</scope>
</reference>
<evidence type="ECO:0000313" key="4">
    <source>
        <dbReference type="Proteomes" id="UP000270296"/>
    </source>
</evidence>
<feature type="compositionally biased region" description="Polar residues" evidence="2">
    <location>
        <begin position="45"/>
        <end position="54"/>
    </location>
</feature>
<organism evidence="5">
    <name type="scientific">Soboliphyme baturini</name>
    <dbReference type="NCBI Taxonomy" id="241478"/>
    <lineage>
        <taxon>Eukaryota</taxon>
        <taxon>Metazoa</taxon>
        <taxon>Ecdysozoa</taxon>
        <taxon>Nematoda</taxon>
        <taxon>Enoplea</taxon>
        <taxon>Dorylaimia</taxon>
        <taxon>Dioctophymatida</taxon>
        <taxon>Dioctophymatoidea</taxon>
        <taxon>Soboliphymatidae</taxon>
        <taxon>Soboliphyme</taxon>
    </lineage>
</organism>
<reference evidence="5" key="1">
    <citation type="submission" date="2016-06" db="UniProtKB">
        <authorList>
            <consortium name="WormBaseParasite"/>
        </authorList>
    </citation>
    <scope>IDENTIFICATION</scope>
</reference>
<sequence length="186" mass="20898">MDAPEVDKELKRLLRADMEAVKVRWELISTEEENKQKSDMLQGHISGSQPTGVSTLPPDNFEASEKTASLREDEIFGGAVSSSSGSEGEEVAEGRQLAHQLMKSVDENSNSTDSAKPPLTPARMEIQHLQSDLIEYENQMEVYQSQLAALENPILKARLQEEIEKHMKKEQELKQRVKSTLLHKSI</sequence>
<gene>
    <name evidence="3" type="ORF">SBAD_LOCUS9412</name>
</gene>